<feature type="domain" description="NADH:flavin oxidoreductase/NADH oxidase N-terminal" evidence="6">
    <location>
        <begin position="37"/>
        <end position="386"/>
    </location>
</feature>
<dbReference type="STRING" id="1314777.A0A164VUV8"/>
<dbReference type="CDD" id="cd02932">
    <property type="entry name" value="OYE_YqiM_FMN"/>
    <property type="match status" value="1"/>
</dbReference>
<accession>A0A164VUV8</accession>
<dbReference type="GO" id="GO:0050661">
    <property type="term" value="F:NADP binding"/>
    <property type="evidence" value="ECO:0007669"/>
    <property type="project" value="InterPro"/>
</dbReference>
<dbReference type="Proteomes" id="UP000076722">
    <property type="component" value="Unassembled WGS sequence"/>
</dbReference>
<dbReference type="SUPFAM" id="SSF51395">
    <property type="entry name" value="FMN-linked oxidoreductases"/>
    <property type="match status" value="1"/>
</dbReference>
<comment type="cofactor">
    <cofactor evidence="1">
        <name>FMN</name>
        <dbReference type="ChEBI" id="CHEBI:58210"/>
    </cofactor>
</comment>
<evidence type="ECO:0000256" key="4">
    <source>
        <dbReference type="ARBA" id="ARBA00022857"/>
    </source>
</evidence>
<evidence type="ECO:0000256" key="2">
    <source>
        <dbReference type="ARBA" id="ARBA00022630"/>
    </source>
</evidence>
<gene>
    <name evidence="7" type="ORF">SISNIDRAFT_453413</name>
</gene>
<dbReference type="Gene3D" id="3.20.20.70">
    <property type="entry name" value="Aldolase class I"/>
    <property type="match status" value="1"/>
</dbReference>
<evidence type="ECO:0000256" key="3">
    <source>
        <dbReference type="ARBA" id="ARBA00022643"/>
    </source>
</evidence>
<evidence type="ECO:0000259" key="6">
    <source>
        <dbReference type="Pfam" id="PF00724"/>
    </source>
</evidence>
<dbReference type="PANTHER" id="PTHR43303:SF4">
    <property type="entry name" value="NADPH DEHYDROGENASE C23G7.10C-RELATED"/>
    <property type="match status" value="1"/>
</dbReference>
<dbReference type="AlphaFoldDB" id="A0A164VUV8"/>
<dbReference type="Pfam" id="PF00724">
    <property type="entry name" value="Oxidored_FMN"/>
    <property type="match status" value="1"/>
</dbReference>
<evidence type="ECO:0000313" key="7">
    <source>
        <dbReference type="EMBL" id="KZS94490.1"/>
    </source>
</evidence>
<evidence type="ECO:0000256" key="1">
    <source>
        <dbReference type="ARBA" id="ARBA00001917"/>
    </source>
</evidence>
<evidence type="ECO:0000256" key="5">
    <source>
        <dbReference type="ARBA" id="ARBA00023002"/>
    </source>
</evidence>
<organism evidence="7 8">
    <name type="scientific">Sistotremastrum niveocremeum HHB9708</name>
    <dbReference type="NCBI Taxonomy" id="1314777"/>
    <lineage>
        <taxon>Eukaryota</taxon>
        <taxon>Fungi</taxon>
        <taxon>Dikarya</taxon>
        <taxon>Basidiomycota</taxon>
        <taxon>Agaricomycotina</taxon>
        <taxon>Agaricomycetes</taxon>
        <taxon>Sistotremastrales</taxon>
        <taxon>Sistotremastraceae</taxon>
        <taxon>Sertulicium</taxon>
        <taxon>Sertulicium niveocremeum</taxon>
    </lineage>
</organism>
<dbReference type="InterPro" id="IPR013785">
    <property type="entry name" value="Aldolase_TIM"/>
</dbReference>
<protein>
    <submittedName>
        <fullName evidence="7">FMN-linked oxidoreductase</fullName>
    </submittedName>
</protein>
<dbReference type="OrthoDB" id="72788at2759"/>
<keyword evidence="3" id="KW-0288">FMN</keyword>
<dbReference type="EMBL" id="KV419404">
    <property type="protein sequence ID" value="KZS94490.1"/>
    <property type="molecule type" value="Genomic_DNA"/>
</dbReference>
<name>A0A164VUV8_9AGAM</name>
<proteinExistence type="predicted"/>
<dbReference type="InterPro" id="IPR001155">
    <property type="entry name" value="OxRdtase_FMN_N"/>
</dbReference>
<evidence type="ECO:0000313" key="8">
    <source>
        <dbReference type="Proteomes" id="UP000076722"/>
    </source>
</evidence>
<dbReference type="GO" id="GO:0010181">
    <property type="term" value="F:FMN binding"/>
    <property type="evidence" value="ECO:0007669"/>
    <property type="project" value="InterPro"/>
</dbReference>
<keyword evidence="2" id="KW-0285">Flavoprotein</keyword>
<keyword evidence="5" id="KW-0560">Oxidoreductase</keyword>
<reference evidence="7 8" key="1">
    <citation type="journal article" date="2016" name="Mol. Biol. Evol.">
        <title>Comparative Genomics of Early-Diverging Mushroom-Forming Fungi Provides Insights into the Origins of Lignocellulose Decay Capabilities.</title>
        <authorList>
            <person name="Nagy L.G."/>
            <person name="Riley R."/>
            <person name="Tritt A."/>
            <person name="Adam C."/>
            <person name="Daum C."/>
            <person name="Floudas D."/>
            <person name="Sun H."/>
            <person name="Yadav J.S."/>
            <person name="Pangilinan J."/>
            <person name="Larsson K.H."/>
            <person name="Matsuura K."/>
            <person name="Barry K."/>
            <person name="Labutti K."/>
            <person name="Kuo R."/>
            <person name="Ohm R.A."/>
            <person name="Bhattacharya S.S."/>
            <person name="Shirouzu T."/>
            <person name="Yoshinaga Y."/>
            <person name="Martin F.M."/>
            <person name="Grigoriev I.V."/>
            <person name="Hibbett D.S."/>
        </authorList>
    </citation>
    <scope>NUCLEOTIDE SEQUENCE [LARGE SCALE GENOMIC DNA]</scope>
    <source>
        <strain evidence="7 8">HHB9708</strain>
    </source>
</reference>
<dbReference type="GO" id="GO:0003959">
    <property type="term" value="F:NADPH dehydrogenase activity"/>
    <property type="evidence" value="ECO:0007669"/>
    <property type="project" value="InterPro"/>
</dbReference>
<dbReference type="InterPro" id="IPR044152">
    <property type="entry name" value="YqjM-like"/>
</dbReference>
<keyword evidence="4" id="KW-0521">NADP</keyword>
<sequence length="412" mass="44996">MSHPVIVNKAASNTPYFTPAQEPRAGDVVEHGKPTPSLFTPIKIRGVEFPNRLWVSPMCQYSAEDGHLTDWHFSHLGGIISRGPGLTIVEATSVTDIGRITPEDAGLWKDSQIPSFKRIVDFAHSQNQKIGIQLGHAGRKGSAVAPWLDAGAVAVESVGGWPEEVYGPSAIPWNEKFAQPKEFSVAQIHELVEAFVAATKRVLAAGFDALEIHNAHGYLLHQFVSPASNKRTDDYGGSFENRIRLTLEIVDAVRAVIPKDMPLFLRISATDWLEESLPDEPSWRIDETVKLAEILYQHGVDLVDVSSAGNHKDQRLKTGPAYQAHFAEAVKKGLADTPSRGLIVSNVGAINTGRLAQGILDRGQADVVRVGRQFLKNPGLVWQYAEELGVDIRIARQFEWGFAGRGGAGQSI</sequence>
<keyword evidence="8" id="KW-1185">Reference proteome</keyword>
<dbReference type="PANTHER" id="PTHR43303">
    <property type="entry name" value="NADPH DEHYDROGENASE C23G7.10C-RELATED"/>
    <property type="match status" value="1"/>
</dbReference>